<keyword evidence="5" id="KW-0597">Phosphoprotein</keyword>
<evidence type="ECO:0000256" key="5">
    <source>
        <dbReference type="PROSITE-ProRule" id="PRU00169"/>
    </source>
</evidence>
<dbReference type="InterPro" id="IPR001789">
    <property type="entry name" value="Sig_transdc_resp-reg_receiver"/>
</dbReference>
<keyword evidence="1" id="KW-0547">Nucleotide-binding</keyword>
<dbReference type="InterPro" id="IPR014264">
    <property type="entry name" value="PEP-CTERM_resp_reg"/>
</dbReference>
<dbReference type="SUPFAM" id="SSF52540">
    <property type="entry name" value="P-loop containing nucleoside triphosphate hydrolases"/>
    <property type="match status" value="1"/>
</dbReference>
<dbReference type="CDD" id="cd00009">
    <property type="entry name" value="AAA"/>
    <property type="match status" value="1"/>
</dbReference>
<keyword evidence="2" id="KW-0067">ATP-binding</keyword>
<protein>
    <submittedName>
        <fullName evidence="8">PEP-CTERM-box response regulator transcription factor</fullName>
    </submittedName>
</protein>
<dbReference type="PANTHER" id="PTHR32071">
    <property type="entry name" value="TRANSCRIPTIONAL REGULATORY PROTEIN"/>
    <property type="match status" value="1"/>
</dbReference>
<dbReference type="PROSITE" id="PS50045">
    <property type="entry name" value="SIGMA54_INTERACT_4"/>
    <property type="match status" value="1"/>
</dbReference>
<evidence type="ECO:0000259" key="6">
    <source>
        <dbReference type="PROSITE" id="PS50045"/>
    </source>
</evidence>
<dbReference type="Pfam" id="PF25601">
    <property type="entry name" value="AAA_lid_14"/>
    <property type="match status" value="1"/>
</dbReference>
<feature type="domain" description="Sigma-54 factor interaction" evidence="6">
    <location>
        <begin position="150"/>
        <end position="379"/>
    </location>
</feature>
<dbReference type="Gene3D" id="1.10.10.60">
    <property type="entry name" value="Homeodomain-like"/>
    <property type="match status" value="1"/>
</dbReference>
<feature type="domain" description="Response regulatory" evidence="7">
    <location>
        <begin position="10"/>
        <end position="127"/>
    </location>
</feature>
<keyword evidence="3" id="KW-0805">Transcription regulation</keyword>
<organism evidence="8 9">
    <name type="scientific">Cellvibrio fontiphilus</name>
    <dbReference type="NCBI Taxonomy" id="1815559"/>
    <lineage>
        <taxon>Bacteria</taxon>
        <taxon>Pseudomonadati</taxon>
        <taxon>Pseudomonadota</taxon>
        <taxon>Gammaproteobacteria</taxon>
        <taxon>Cellvibrionales</taxon>
        <taxon>Cellvibrionaceae</taxon>
        <taxon>Cellvibrio</taxon>
    </lineage>
</organism>
<dbReference type="InterPro" id="IPR058031">
    <property type="entry name" value="AAA_lid_NorR"/>
</dbReference>
<dbReference type="InterPro" id="IPR002078">
    <property type="entry name" value="Sigma_54_int"/>
</dbReference>
<dbReference type="InterPro" id="IPR009057">
    <property type="entry name" value="Homeodomain-like_sf"/>
</dbReference>
<feature type="modified residue" description="4-aspartylphosphate" evidence="5">
    <location>
        <position position="57"/>
    </location>
</feature>
<dbReference type="NCBIfam" id="TIGR02915">
    <property type="entry name" value="PEP_resp_reg"/>
    <property type="match status" value="1"/>
</dbReference>
<comment type="caution">
    <text evidence="8">The sequence shown here is derived from an EMBL/GenBank/DDBJ whole genome shotgun (WGS) entry which is preliminary data.</text>
</comment>
<dbReference type="PROSITE" id="PS00676">
    <property type="entry name" value="SIGMA54_INTERACT_2"/>
    <property type="match status" value="1"/>
</dbReference>
<dbReference type="EMBL" id="JBHRTF010000002">
    <property type="protein sequence ID" value="MFC3115017.1"/>
    <property type="molecule type" value="Genomic_DNA"/>
</dbReference>
<dbReference type="InterPro" id="IPR025943">
    <property type="entry name" value="Sigma_54_int_dom_ATP-bd_2"/>
</dbReference>
<dbReference type="RefSeq" id="WP_378116882.1">
    <property type="nucleotide sequence ID" value="NZ_JBHRTF010000002.1"/>
</dbReference>
<dbReference type="SUPFAM" id="SSF52172">
    <property type="entry name" value="CheY-like"/>
    <property type="match status" value="1"/>
</dbReference>
<dbReference type="SMART" id="SM00448">
    <property type="entry name" value="REC"/>
    <property type="match status" value="1"/>
</dbReference>
<proteinExistence type="predicted"/>
<dbReference type="Gene3D" id="3.40.50.300">
    <property type="entry name" value="P-loop containing nucleotide triphosphate hydrolases"/>
    <property type="match status" value="1"/>
</dbReference>
<dbReference type="PRINTS" id="PR01590">
    <property type="entry name" value="HTHFIS"/>
</dbReference>
<evidence type="ECO:0000313" key="9">
    <source>
        <dbReference type="Proteomes" id="UP001595555"/>
    </source>
</evidence>
<dbReference type="Pfam" id="PF00072">
    <property type="entry name" value="Response_reg"/>
    <property type="match status" value="1"/>
</dbReference>
<keyword evidence="4" id="KW-0804">Transcription</keyword>
<keyword evidence="9" id="KW-1185">Reference proteome</keyword>
<dbReference type="Proteomes" id="UP001595555">
    <property type="component" value="Unassembled WGS sequence"/>
</dbReference>
<evidence type="ECO:0000259" key="7">
    <source>
        <dbReference type="PROSITE" id="PS50110"/>
    </source>
</evidence>
<reference evidence="9" key="1">
    <citation type="journal article" date="2019" name="Int. J. Syst. Evol. Microbiol.">
        <title>The Global Catalogue of Microorganisms (GCM) 10K type strain sequencing project: providing services to taxonomists for standard genome sequencing and annotation.</title>
        <authorList>
            <consortium name="The Broad Institute Genomics Platform"/>
            <consortium name="The Broad Institute Genome Sequencing Center for Infectious Disease"/>
            <person name="Wu L."/>
            <person name="Ma J."/>
        </authorList>
    </citation>
    <scope>NUCLEOTIDE SEQUENCE [LARGE SCALE GENOMIC DNA]</scope>
    <source>
        <strain evidence="9">KCTC 52237</strain>
    </source>
</reference>
<dbReference type="InterPro" id="IPR027417">
    <property type="entry name" value="P-loop_NTPase"/>
</dbReference>
<evidence type="ECO:0000256" key="4">
    <source>
        <dbReference type="ARBA" id="ARBA00023163"/>
    </source>
</evidence>
<dbReference type="SUPFAM" id="SSF46689">
    <property type="entry name" value="Homeodomain-like"/>
    <property type="match status" value="1"/>
</dbReference>
<dbReference type="Pfam" id="PF00158">
    <property type="entry name" value="Sigma54_activat"/>
    <property type="match status" value="1"/>
</dbReference>
<dbReference type="InterPro" id="IPR002197">
    <property type="entry name" value="HTH_Fis"/>
</dbReference>
<sequence>MSKTAASKPILLIVEDDAGLQSQLRWHFDQYETVVADNRQDAIAAIRLHEASVVIQDLGLPPDEDGVDEGFKCIQDILRISPNTKIIVMTGKTDRDNALRAVAMGAYDFYQKPVDPNTLDLIVQRAFHIFELEDYNRRLSLSQQEPLEGLITNDPQLLKICRQLEKISPTTVTCTLLGESGTGKEVLARSIHQLSPRKNKRFVAINCAAVPENLIESELFGYEKGAFTGANKTTLGKVETANEGTLFLDEIGDMPLNLQAKLLRFLQERVIERVGGRTEIPVDVRVICATNKDLEAMVREGSFREDLFYRICEMTVNIPPLRNRLGDKVLLARHFKLKFAKEHGQNVTGFTPDAIAAIENYNWPGNIREMENKVKRAVIMADGKYITREDLGLAEAGELSLNLRHVRQEAERGAILRALSMTDNNISAAAKLLGITRPTFYDLIKKYDMNVVPSSQLDETDTSSE</sequence>
<gene>
    <name evidence="8" type="primary">prsR</name>
    <name evidence="8" type="ORF">ACFODX_05550</name>
</gene>
<evidence type="ECO:0000256" key="1">
    <source>
        <dbReference type="ARBA" id="ARBA00022741"/>
    </source>
</evidence>
<evidence type="ECO:0000256" key="2">
    <source>
        <dbReference type="ARBA" id="ARBA00022840"/>
    </source>
</evidence>
<name>A0ABV7FC60_9GAMM</name>
<dbReference type="PANTHER" id="PTHR32071:SF113">
    <property type="entry name" value="ALGINATE BIOSYNTHESIS TRANSCRIPTIONAL REGULATORY PROTEIN ALGB"/>
    <property type="match status" value="1"/>
</dbReference>
<dbReference type="InterPro" id="IPR003593">
    <property type="entry name" value="AAA+_ATPase"/>
</dbReference>
<dbReference type="InterPro" id="IPR011006">
    <property type="entry name" value="CheY-like_superfamily"/>
</dbReference>
<dbReference type="CDD" id="cd00156">
    <property type="entry name" value="REC"/>
    <property type="match status" value="1"/>
</dbReference>
<dbReference type="Gene3D" id="3.40.50.2300">
    <property type="match status" value="1"/>
</dbReference>
<evidence type="ECO:0000313" key="8">
    <source>
        <dbReference type="EMBL" id="MFC3115017.1"/>
    </source>
</evidence>
<dbReference type="Gene3D" id="1.10.8.60">
    <property type="match status" value="1"/>
</dbReference>
<dbReference type="PROSITE" id="PS50110">
    <property type="entry name" value="RESPONSE_REGULATORY"/>
    <property type="match status" value="1"/>
</dbReference>
<dbReference type="Pfam" id="PF02954">
    <property type="entry name" value="HTH_8"/>
    <property type="match status" value="1"/>
</dbReference>
<evidence type="ECO:0000256" key="3">
    <source>
        <dbReference type="ARBA" id="ARBA00023015"/>
    </source>
</evidence>
<dbReference type="SMART" id="SM00382">
    <property type="entry name" value="AAA"/>
    <property type="match status" value="1"/>
</dbReference>
<accession>A0ABV7FC60</accession>